<dbReference type="InterPro" id="IPR009910">
    <property type="entry name" value="DUF1450"/>
</dbReference>
<dbReference type="Pfam" id="PF07293">
    <property type="entry name" value="DUF1450"/>
    <property type="match status" value="1"/>
</dbReference>
<evidence type="ECO:0000313" key="2">
    <source>
        <dbReference type="Proteomes" id="UP000270678"/>
    </source>
</evidence>
<dbReference type="KEGG" id="plut:EI981_23760"/>
<organism evidence="1 2">
    <name type="scientific">Paenibacillus lutimineralis</name>
    <dbReference type="NCBI Taxonomy" id="2707005"/>
    <lineage>
        <taxon>Bacteria</taxon>
        <taxon>Bacillati</taxon>
        <taxon>Bacillota</taxon>
        <taxon>Bacilli</taxon>
        <taxon>Bacillales</taxon>
        <taxon>Paenibacillaceae</taxon>
        <taxon>Paenibacillus</taxon>
    </lineage>
</organism>
<sequence length="85" mass="9705">MEEILLRAIIEYCTHNTAHGTEEIMDKLRQLPDCEVYEYGCLTSCGLCYLSPYALVNGESVEGETAEALYNQIMIKIQEIRLIED</sequence>
<evidence type="ECO:0000313" key="1">
    <source>
        <dbReference type="EMBL" id="AZS17162.1"/>
    </source>
</evidence>
<dbReference type="Proteomes" id="UP000270678">
    <property type="component" value="Chromosome"/>
</dbReference>
<dbReference type="EMBL" id="CP034346">
    <property type="protein sequence ID" value="AZS17162.1"/>
    <property type="molecule type" value="Genomic_DNA"/>
</dbReference>
<dbReference type="AlphaFoldDB" id="A0A3Q9IBJ4"/>
<keyword evidence="2" id="KW-1185">Reference proteome</keyword>
<dbReference type="OrthoDB" id="1684419at2"/>
<accession>A0A3Q9IBJ4</accession>
<proteinExistence type="predicted"/>
<name>A0A3Q9IBJ4_9BACL</name>
<protein>
    <submittedName>
        <fullName evidence="1">DUF1450 domain-containing protein</fullName>
    </submittedName>
</protein>
<reference evidence="2" key="1">
    <citation type="submission" date="2018-12" db="EMBL/GenBank/DDBJ databases">
        <title>Complete genome sequence of Paenibacillus sp. MBLB1234.</title>
        <authorList>
            <person name="Nam Y.-D."/>
            <person name="Kang J."/>
            <person name="Chung W.-H."/>
            <person name="Park Y.S."/>
        </authorList>
    </citation>
    <scope>NUCLEOTIDE SEQUENCE [LARGE SCALE GENOMIC DNA]</scope>
    <source>
        <strain evidence="2">MBLB1234</strain>
    </source>
</reference>
<gene>
    <name evidence="1" type="ORF">EI981_23760</name>
</gene>